<feature type="region of interest" description="Disordered" evidence="1">
    <location>
        <begin position="103"/>
        <end position="130"/>
    </location>
</feature>
<reference evidence="3" key="1">
    <citation type="journal article" date="2020" name="Stud. Mycol.">
        <title>101 Dothideomycetes genomes: a test case for predicting lifestyles and emergence of pathogens.</title>
        <authorList>
            <person name="Haridas S."/>
            <person name="Albert R."/>
            <person name="Binder M."/>
            <person name="Bloem J."/>
            <person name="Labutti K."/>
            <person name="Salamov A."/>
            <person name="Andreopoulos B."/>
            <person name="Baker S."/>
            <person name="Barry K."/>
            <person name="Bills G."/>
            <person name="Bluhm B."/>
            <person name="Cannon C."/>
            <person name="Castanera R."/>
            <person name="Culley D."/>
            <person name="Daum C."/>
            <person name="Ezra D."/>
            <person name="Gonzalez J."/>
            <person name="Henrissat B."/>
            <person name="Kuo A."/>
            <person name="Liang C."/>
            <person name="Lipzen A."/>
            <person name="Lutzoni F."/>
            <person name="Magnuson J."/>
            <person name="Mondo S."/>
            <person name="Nolan M."/>
            <person name="Ohm R."/>
            <person name="Pangilinan J."/>
            <person name="Park H.-J."/>
            <person name="Ramirez L."/>
            <person name="Alfaro M."/>
            <person name="Sun H."/>
            <person name="Tritt A."/>
            <person name="Yoshinaga Y."/>
            <person name="Zwiers L.-H."/>
            <person name="Turgeon B."/>
            <person name="Goodwin S."/>
            <person name="Spatafora J."/>
            <person name="Crous P."/>
            <person name="Grigoriev I."/>
        </authorList>
    </citation>
    <scope>NUCLEOTIDE SEQUENCE</scope>
    <source>
        <strain evidence="3">CBS 123094</strain>
    </source>
</reference>
<feature type="region of interest" description="Disordered" evidence="1">
    <location>
        <begin position="1"/>
        <end position="51"/>
    </location>
</feature>
<feature type="domain" description="Tr-type G" evidence="2">
    <location>
        <begin position="323"/>
        <end position="589"/>
    </location>
</feature>
<accession>A0A6A5WGQ6</accession>
<feature type="compositionally biased region" description="Basic and acidic residues" evidence="1">
    <location>
        <begin position="280"/>
        <end position="296"/>
    </location>
</feature>
<evidence type="ECO:0000313" key="3">
    <source>
        <dbReference type="EMBL" id="KAF2000993.1"/>
    </source>
</evidence>
<evidence type="ECO:0000313" key="4">
    <source>
        <dbReference type="Proteomes" id="UP000799779"/>
    </source>
</evidence>
<dbReference type="EMBL" id="ML977585">
    <property type="protein sequence ID" value="KAF2000993.1"/>
    <property type="molecule type" value="Genomic_DNA"/>
</dbReference>
<dbReference type="GO" id="GO:0003746">
    <property type="term" value="F:translation elongation factor activity"/>
    <property type="evidence" value="ECO:0007669"/>
    <property type="project" value="TreeGrafter"/>
</dbReference>
<dbReference type="AlphaFoldDB" id="A0A6A5WGQ6"/>
<dbReference type="GO" id="GO:0003924">
    <property type="term" value="F:GTPase activity"/>
    <property type="evidence" value="ECO:0007669"/>
    <property type="project" value="InterPro"/>
</dbReference>
<proteinExistence type="predicted"/>
<evidence type="ECO:0000256" key="1">
    <source>
        <dbReference type="SAM" id="MobiDB-lite"/>
    </source>
</evidence>
<dbReference type="Gene3D" id="3.40.50.300">
    <property type="entry name" value="P-loop containing nucleotide triphosphate hydrolases"/>
    <property type="match status" value="1"/>
</dbReference>
<protein>
    <recommendedName>
        <fullName evidence="2">Tr-type G domain-containing protein</fullName>
    </recommendedName>
</protein>
<name>A0A6A5WGQ6_9PLEO</name>
<dbReference type="Proteomes" id="UP000799779">
    <property type="component" value="Unassembled WGS sequence"/>
</dbReference>
<dbReference type="InterPro" id="IPR027417">
    <property type="entry name" value="P-loop_NTPase"/>
</dbReference>
<dbReference type="PANTHER" id="PTHR43721">
    <property type="entry name" value="ELONGATION FACTOR TU-RELATED"/>
    <property type="match status" value="1"/>
</dbReference>
<dbReference type="SUPFAM" id="SSF52540">
    <property type="entry name" value="P-loop containing nucleoside triphosphate hydrolases"/>
    <property type="match status" value="1"/>
</dbReference>
<dbReference type="OrthoDB" id="5342685at2759"/>
<dbReference type="InterPro" id="IPR000795">
    <property type="entry name" value="T_Tr_GTP-bd_dom"/>
</dbReference>
<feature type="compositionally biased region" description="Polar residues" evidence="1">
    <location>
        <begin position="676"/>
        <end position="692"/>
    </location>
</feature>
<dbReference type="GO" id="GO:0005525">
    <property type="term" value="F:GTP binding"/>
    <property type="evidence" value="ECO:0007669"/>
    <property type="project" value="InterPro"/>
</dbReference>
<keyword evidence="4" id="KW-1185">Reference proteome</keyword>
<dbReference type="InterPro" id="IPR050055">
    <property type="entry name" value="EF-Tu_GTPase"/>
</dbReference>
<gene>
    <name evidence="3" type="ORF">P154DRAFT_521991</name>
</gene>
<organism evidence="3 4">
    <name type="scientific">Amniculicola lignicola CBS 123094</name>
    <dbReference type="NCBI Taxonomy" id="1392246"/>
    <lineage>
        <taxon>Eukaryota</taxon>
        <taxon>Fungi</taxon>
        <taxon>Dikarya</taxon>
        <taxon>Ascomycota</taxon>
        <taxon>Pezizomycotina</taxon>
        <taxon>Dothideomycetes</taxon>
        <taxon>Pleosporomycetidae</taxon>
        <taxon>Pleosporales</taxon>
        <taxon>Amniculicolaceae</taxon>
        <taxon>Amniculicola</taxon>
    </lineage>
</organism>
<feature type="region of interest" description="Disordered" evidence="1">
    <location>
        <begin position="280"/>
        <end position="303"/>
    </location>
</feature>
<evidence type="ECO:0000259" key="2">
    <source>
        <dbReference type="Pfam" id="PF00009"/>
    </source>
</evidence>
<dbReference type="Pfam" id="PF00009">
    <property type="entry name" value="GTP_EFTU"/>
    <property type="match status" value="1"/>
</dbReference>
<feature type="compositionally biased region" description="Low complexity" evidence="1">
    <location>
        <begin position="115"/>
        <end position="125"/>
    </location>
</feature>
<sequence>MASIFTFDPDPPRVSSPWSTPPLDSRPSAAIPQDSRSAFNPSHARANGSHGATALSNTLAVDYSSITRLEAEPQEGPTEYKLHLLLRRRRSFLRASTGRHISGSLRRVETPTPASSSVSQSLSESTLAPNNQAPVSAIQSRQHRLEQLTTQLLWRLQQSSPYHISSSNALVPPAFPDEAALSSPAVPRRLLPGLEESRGALYEIGVADDGTFVGLAEDEMEESLNNLRAMAASLGCRVDVLKMVDIGDCEWAEDSGPVDAPRLVRTGRLFVAEAFVRPDQHHIDRGGPKSGQKDPNEMLQNPNVDVSPLDMTNDNQASTQQLRISLTGATMSGKSSLLGTLSTATLDNGRGKSRLSLLKHRHEIASGMTSSVTQELIGYRDVVDECGARTSTQVISYGTGDVSSWVDIHASAEDGRLVFLSDSAGHPRFRRTTLRGLIGWDPHWTLLCIPADNTEDSSGKIGSSPTFQESLGTVAADIDLSQAHLQLCLNLELPLIVIITKYDLATKAGLRQTLTRILSPLKDAGRKPCIISDPSSPVSEAYLNLVSAHDLAETETVVRTLEQSPLATVPIILTSAVRGTGINKLHAFLRELPLPAEPKAPDESPGILFHIEDIYSNLLAPSNGLPNANPSSDRTAVIGGHLHYGTLHIGDELVIGPYPVDTASDDSDSGSGRGSTPPNHSHRSSPVPTSRSFPGALNKGKSGLRAVSYASDRQAEWRHVRISSIRNLRLPVRTLLAGQVGTIGVAPLDLPIATPALVRIRKGMVLAGGGTPKSNRVVVARFTGENAGAVKSLGVGSGVVVHVASVRASAKVLTVVPETDGLAGRLAGVEAADAAGREEAEAFGFGFDEDEGEGAGSEPLACTTLVSFQFIASKEFVERGAKVLVLPGGGPGLYGGTERGEKGIAGLEGFVGWVVEEEAL</sequence>
<feature type="region of interest" description="Disordered" evidence="1">
    <location>
        <begin position="658"/>
        <end position="699"/>
    </location>
</feature>
<dbReference type="PANTHER" id="PTHR43721:SF30">
    <property type="entry name" value="TR-TYPE G DOMAIN-CONTAINING PROTEIN"/>
    <property type="match status" value="1"/>
</dbReference>